<dbReference type="AlphaFoldDB" id="A0A813HE30"/>
<comment type="caution">
    <text evidence="2">The sequence shown here is derived from an EMBL/GenBank/DDBJ whole genome shotgun (WGS) entry which is preliminary data.</text>
</comment>
<evidence type="ECO:0000313" key="2">
    <source>
        <dbReference type="EMBL" id="CAE8635861.1"/>
    </source>
</evidence>
<dbReference type="Proteomes" id="UP000654075">
    <property type="component" value="Unassembled WGS sequence"/>
</dbReference>
<dbReference type="EMBL" id="CAJNNW010006809">
    <property type="protein sequence ID" value="CAE8648643.1"/>
    <property type="molecule type" value="Genomic_DNA"/>
</dbReference>
<evidence type="ECO:0000256" key="1">
    <source>
        <dbReference type="SAM" id="SignalP"/>
    </source>
</evidence>
<dbReference type="OrthoDB" id="413715at2759"/>
<evidence type="ECO:0000313" key="3">
    <source>
        <dbReference type="EMBL" id="CAE8648643.1"/>
    </source>
</evidence>
<keyword evidence="1" id="KW-0732">Signal</keyword>
<feature type="signal peptide" evidence="1">
    <location>
        <begin position="1"/>
        <end position="17"/>
    </location>
</feature>
<reference evidence="2" key="1">
    <citation type="submission" date="2021-02" db="EMBL/GenBank/DDBJ databases">
        <authorList>
            <person name="Dougan E. K."/>
            <person name="Rhodes N."/>
            <person name="Thang M."/>
            <person name="Chan C."/>
        </authorList>
    </citation>
    <scope>NUCLEOTIDE SEQUENCE</scope>
</reference>
<dbReference type="EMBL" id="CAJNNV010031361">
    <property type="protein sequence ID" value="CAE8635861.1"/>
    <property type="molecule type" value="Genomic_DNA"/>
</dbReference>
<evidence type="ECO:0000313" key="5">
    <source>
        <dbReference type="EMBL" id="CAE8659998.1"/>
    </source>
</evidence>
<dbReference type="EMBL" id="CAJNNW010013764">
    <property type="protein sequence ID" value="CAE8655785.1"/>
    <property type="molecule type" value="Genomic_DNA"/>
</dbReference>
<name>A0A813HE30_POLGL</name>
<evidence type="ECO:0000313" key="6">
    <source>
        <dbReference type="Proteomes" id="UP000654075"/>
    </source>
</evidence>
<evidence type="ECO:0008006" key="7">
    <source>
        <dbReference type="Google" id="ProtNLM"/>
    </source>
</evidence>
<dbReference type="Gene3D" id="2.40.40.10">
    <property type="entry name" value="RlpA-like domain"/>
    <property type="match status" value="1"/>
</dbReference>
<proteinExistence type="predicted"/>
<dbReference type="Proteomes" id="UP000626109">
    <property type="component" value="Unassembled WGS sequence"/>
</dbReference>
<evidence type="ECO:0000313" key="4">
    <source>
        <dbReference type="EMBL" id="CAE8655785.1"/>
    </source>
</evidence>
<sequence length="242" mass="26478">MSGLFFALFALCQTADARLGGPNISLADNDTHSKEASDFLPGGLGRGMNYWRNTSTALNSMAQTAGEIHSMPRKMGYHHLATTTRYGDTCCASCGRMNTGALFERTKHHVVATAESMQGGGIGDGHYCTKDGSSRGGTVGMGCKSCGKGRFIAAHPMDYPLWAQPGDEIFEKEIHFVVADSCPHRGNEAWCPQHAGGENHFGIKNHFDFANPPNKFDNYYFAWSKVKCPREVQQHFDDLSQC</sequence>
<dbReference type="EMBL" id="CAJNNW010016931">
    <property type="protein sequence ID" value="CAE8659998.1"/>
    <property type="molecule type" value="Genomic_DNA"/>
</dbReference>
<dbReference type="InterPro" id="IPR036908">
    <property type="entry name" value="RlpA-like_sf"/>
</dbReference>
<feature type="chain" id="PRO_5036408888" description="Cellulase" evidence="1">
    <location>
        <begin position="18"/>
        <end position="242"/>
    </location>
</feature>
<keyword evidence="6" id="KW-1185">Reference proteome</keyword>
<organism evidence="2 6">
    <name type="scientific">Polarella glacialis</name>
    <name type="common">Dinoflagellate</name>
    <dbReference type="NCBI Taxonomy" id="89957"/>
    <lineage>
        <taxon>Eukaryota</taxon>
        <taxon>Sar</taxon>
        <taxon>Alveolata</taxon>
        <taxon>Dinophyceae</taxon>
        <taxon>Suessiales</taxon>
        <taxon>Suessiaceae</taxon>
        <taxon>Polarella</taxon>
    </lineage>
</organism>
<dbReference type="SUPFAM" id="SSF50685">
    <property type="entry name" value="Barwin-like endoglucanases"/>
    <property type="match status" value="1"/>
</dbReference>
<gene>
    <name evidence="2" type="ORF">PGLA1383_LOCUS51435</name>
    <name evidence="4" type="ORF">PGLA2088_LOCUS11810</name>
    <name evidence="5" type="ORF">PGLA2088_LOCUS13979</name>
    <name evidence="3" type="ORF">PGLA2088_LOCUS6736</name>
</gene>
<accession>A0A813HE30</accession>
<protein>
    <recommendedName>
        <fullName evidence="7">Cellulase</fullName>
    </recommendedName>
</protein>